<dbReference type="GO" id="GO:0008528">
    <property type="term" value="F:G protein-coupled peptide receptor activity"/>
    <property type="evidence" value="ECO:0007669"/>
    <property type="project" value="InterPro"/>
</dbReference>
<dbReference type="Pfam" id="PF10324">
    <property type="entry name" value="7TM_GPCR_Srw"/>
    <property type="match status" value="1"/>
</dbReference>
<dbReference type="CDD" id="cd14978">
    <property type="entry name" value="7tmA_FMRFamide_R-like"/>
    <property type="match status" value="1"/>
</dbReference>
<evidence type="ECO:0000256" key="4">
    <source>
        <dbReference type="ARBA" id="ARBA00023136"/>
    </source>
</evidence>
<reference evidence="9" key="1">
    <citation type="submission" date="2016-06" db="UniProtKB">
        <authorList>
            <consortium name="WormBaseParasite"/>
        </authorList>
    </citation>
    <scope>IDENTIFICATION</scope>
</reference>
<dbReference type="InterPro" id="IPR017452">
    <property type="entry name" value="GPCR_Rhodpsn_7TM"/>
</dbReference>
<evidence type="ECO:0000256" key="1">
    <source>
        <dbReference type="ARBA" id="ARBA00004370"/>
    </source>
</evidence>
<keyword evidence="8" id="KW-1185">Reference proteome</keyword>
<keyword evidence="2 5" id="KW-0812">Transmembrane</keyword>
<dbReference type="EMBL" id="UZAM01012653">
    <property type="protein sequence ID" value="VDP22858.1"/>
    <property type="molecule type" value="Genomic_DNA"/>
</dbReference>
<dbReference type="SUPFAM" id="SSF81321">
    <property type="entry name" value="Family A G protein-coupled receptor-like"/>
    <property type="match status" value="1"/>
</dbReference>
<feature type="transmembrane region" description="Helical" evidence="5">
    <location>
        <begin position="229"/>
        <end position="250"/>
    </location>
</feature>
<evidence type="ECO:0000313" key="7">
    <source>
        <dbReference type="EMBL" id="VDP22858.1"/>
    </source>
</evidence>
<sequence>MVHVCSNGLQLFPDTNETRIFLQNLSRLRSVYEPYHGGICLTICVFGVVTNVINVIVLSKRQMRSSVNIILVGIALCDMGTMASYIVYLLHFVVQEGTCLSLLYSYAWMLYLVVHMLVSNTLHATSLWLAVVMACIRTVTLRERSVTSRWMNVHVARKVCTVTFVVVQLFCVPMLFSNQIFDISHEVANNTCNEESVSENASMSTRASTYTIRVSDCRLYIGVLWMNGILFKTIPCVALSLFIGSLIYTVRNARQRRDSLMPLNFHSSASSAGIRRYDRTTIMLVVVLLLFLISELPQGIVVLLSAIFVADVQRYVYPNIGNFLDLLSLVNSSVTFILYCSMSDKFRQAFWQVLLPKKVYLKWYVRNLGSNVIRR</sequence>
<name>A0A183J0I5_9BILA</name>
<feature type="transmembrane region" description="Helical" evidence="5">
    <location>
        <begin position="108"/>
        <end position="134"/>
    </location>
</feature>
<evidence type="ECO:0000256" key="3">
    <source>
        <dbReference type="ARBA" id="ARBA00022989"/>
    </source>
</evidence>
<evidence type="ECO:0000313" key="9">
    <source>
        <dbReference type="WBParaSite" id="SBAD_0000972201-mRNA-1"/>
    </source>
</evidence>
<keyword evidence="3 5" id="KW-1133">Transmembrane helix</keyword>
<dbReference type="InterPro" id="IPR019427">
    <property type="entry name" value="7TM_GPCR_serpentine_rcpt_Srw"/>
</dbReference>
<organism evidence="9">
    <name type="scientific">Soboliphyme baturini</name>
    <dbReference type="NCBI Taxonomy" id="241478"/>
    <lineage>
        <taxon>Eukaryota</taxon>
        <taxon>Metazoa</taxon>
        <taxon>Ecdysozoa</taxon>
        <taxon>Nematoda</taxon>
        <taxon>Enoplea</taxon>
        <taxon>Dorylaimia</taxon>
        <taxon>Dioctophymatida</taxon>
        <taxon>Dioctophymatoidea</taxon>
        <taxon>Soboliphymatidae</taxon>
        <taxon>Soboliphyme</taxon>
    </lineage>
</organism>
<dbReference type="PRINTS" id="PR00237">
    <property type="entry name" value="GPCRRHODOPSN"/>
</dbReference>
<feature type="transmembrane region" description="Helical" evidence="5">
    <location>
        <begin position="69"/>
        <end position="88"/>
    </location>
</feature>
<protein>
    <submittedName>
        <fullName evidence="9">G_PROTEIN_RECEP_F1_2 domain-containing protein</fullName>
    </submittedName>
</protein>
<dbReference type="InterPro" id="IPR053219">
    <property type="entry name" value="GPCR_Dmsr-1"/>
</dbReference>
<evidence type="ECO:0000256" key="5">
    <source>
        <dbReference type="SAM" id="Phobius"/>
    </source>
</evidence>
<feature type="transmembrane region" description="Helical" evidence="5">
    <location>
        <begin position="320"/>
        <end position="340"/>
    </location>
</feature>
<feature type="transmembrane region" description="Helical" evidence="5">
    <location>
        <begin position="155"/>
        <end position="176"/>
    </location>
</feature>
<dbReference type="GO" id="GO:0005886">
    <property type="term" value="C:plasma membrane"/>
    <property type="evidence" value="ECO:0007669"/>
    <property type="project" value="TreeGrafter"/>
</dbReference>
<dbReference type="PANTHER" id="PTHR46273">
    <property type="entry name" value="MYOSUPPRESSIN RECEPTOR 1, ISOFORM B-RELATED"/>
    <property type="match status" value="1"/>
</dbReference>
<reference evidence="7 8" key="2">
    <citation type="submission" date="2018-11" db="EMBL/GenBank/DDBJ databases">
        <authorList>
            <consortium name="Pathogen Informatics"/>
        </authorList>
    </citation>
    <scope>NUCLEOTIDE SEQUENCE [LARGE SCALE GENOMIC DNA]</scope>
</reference>
<dbReference type="OrthoDB" id="5864054at2759"/>
<gene>
    <name evidence="7" type="ORF">SBAD_LOCUS9383</name>
</gene>
<feature type="transmembrane region" description="Helical" evidence="5">
    <location>
        <begin position="282"/>
        <end position="308"/>
    </location>
</feature>
<proteinExistence type="predicted"/>
<accession>A0A183J0I5</accession>
<feature type="transmembrane region" description="Helical" evidence="5">
    <location>
        <begin position="35"/>
        <end position="57"/>
    </location>
</feature>
<dbReference type="AlphaFoldDB" id="A0A183J0I5"/>
<evidence type="ECO:0000256" key="2">
    <source>
        <dbReference type="ARBA" id="ARBA00022692"/>
    </source>
</evidence>
<dbReference type="InterPro" id="IPR000276">
    <property type="entry name" value="GPCR_Rhodpsn"/>
</dbReference>
<evidence type="ECO:0000259" key="6">
    <source>
        <dbReference type="PROSITE" id="PS50262"/>
    </source>
</evidence>
<dbReference type="Proteomes" id="UP000270296">
    <property type="component" value="Unassembled WGS sequence"/>
</dbReference>
<comment type="subcellular location">
    <subcellularLocation>
        <location evidence="1">Membrane</location>
    </subcellularLocation>
</comment>
<dbReference type="PROSITE" id="PS50262">
    <property type="entry name" value="G_PROTEIN_RECEP_F1_2"/>
    <property type="match status" value="1"/>
</dbReference>
<dbReference type="PANTHER" id="PTHR46273:SF2">
    <property type="entry name" value="G-PROTEIN COUPLED RECEPTORS FAMILY 1 PROFILE DOMAIN-CONTAINING PROTEIN"/>
    <property type="match status" value="1"/>
</dbReference>
<dbReference type="Gene3D" id="1.20.1070.10">
    <property type="entry name" value="Rhodopsin 7-helix transmembrane proteins"/>
    <property type="match status" value="1"/>
</dbReference>
<dbReference type="WBParaSite" id="SBAD_0000972201-mRNA-1">
    <property type="protein sequence ID" value="SBAD_0000972201-mRNA-1"/>
    <property type="gene ID" value="SBAD_0000972201"/>
</dbReference>
<evidence type="ECO:0000313" key="8">
    <source>
        <dbReference type="Proteomes" id="UP000270296"/>
    </source>
</evidence>
<keyword evidence="4 5" id="KW-0472">Membrane</keyword>
<feature type="domain" description="G-protein coupled receptors family 1 profile" evidence="6">
    <location>
        <begin position="50"/>
        <end position="339"/>
    </location>
</feature>